<comment type="caution">
    <text evidence="3">The sequence shown here is derived from an EMBL/GenBank/DDBJ whole genome shotgun (WGS) entry which is preliminary data.</text>
</comment>
<proteinExistence type="predicted"/>
<feature type="compositionally biased region" description="Basic and acidic residues" evidence="1">
    <location>
        <begin position="234"/>
        <end position="247"/>
    </location>
</feature>
<dbReference type="InParanoid" id="A0A259TU27"/>
<feature type="region of interest" description="Disordered" evidence="1">
    <location>
        <begin position="234"/>
        <end position="253"/>
    </location>
</feature>
<dbReference type="Pfam" id="PF07996">
    <property type="entry name" value="T4SS"/>
    <property type="match status" value="1"/>
</dbReference>
<organism evidence="3 4">
    <name type="scientific">Rubricoccus marinus</name>
    <dbReference type="NCBI Taxonomy" id="716817"/>
    <lineage>
        <taxon>Bacteria</taxon>
        <taxon>Pseudomonadati</taxon>
        <taxon>Rhodothermota</taxon>
        <taxon>Rhodothermia</taxon>
        <taxon>Rhodothermales</taxon>
        <taxon>Rubricoccaceae</taxon>
        <taxon>Rubricoccus</taxon>
    </lineage>
</organism>
<protein>
    <recommendedName>
        <fullName evidence="5">P-type conjugative transfer protein TrbJ</fullName>
    </recommendedName>
</protein>
<dbReference type="RefSeq" id="WP_094552020.1">
    <property type="nucleotide sequence ID" value="NZ_MQWB01000014.1"/>
</dbReference>
<dbReference type="AlphaFoldDB" id="A0A259TU27"/>
<evidence type="ECO:0008006" key="5">
    <source>
        <dbReference type="Google" id="ProtNLM"/>
    </source>
</evidence>
<dbReference type="Gene3D" id="1.20.58.430">
    <property type="entry name" value="Type IV secretion system, VirB5-domain"/>
    <property type="match status" value="1"/>
</dbReference>
<sequence length="253" mass="28024">MLRPSLSLRLARILRLRRSVGLAAMLGLVALAPAQEAKAQWAVVDPAHIAKSVMNGRQIVQQLAAQRDQLRAFRDNVRKLRSYNVRDVTGFMSHLDRTIASGGQLAYSSANLGREFDQAYRSFDLADPTAEIGRVLENQLSGSLNTLRALREHATQLQASRRDLQGFQSQVRSATSAQQVAELQGTIQAYQAQETQMLRQVMMLQVDQAARAEASEAAVQAYAREVGKAQTARSRDYARRMGGRDYGRGPVIE</sequence>
<accession>A0A259TU27</accession>
<keyword evidence="2" id="KW-0732">Signal</keyword>
<dbReference type="OrthoDB" id="652689at2"/>
<dbReference type="EMBL" id="MQWB01000014">
    <property type="protein sequence ID" value="OZC01231.1"/>
    <property type="molecule type" value="Genomic_DNA"/>
</dbReference>
<dbReference type="SUPFAM" id="SSF101082">
    <property type="entry name" value="Typo IV secretion system protein TraC"/>
    <property type="match status" value="1"/>
</dbReference>
<name>A0A259TU27_9BACT</name>
<evidence type="ECO:0000313" key="3">
    <source>
        <dbReference type="EMBL" id="OZC01231.1"/>
    </source>
</evidence>
<feature type="chain" id="PRO_5012266299" description="P-type conjugative transfer protein TrbJ" evidence="2">
    <location>
        <begin position="24"/>
        <end position="253"/>
    </location>
</feature>
<dbReference type="InterPro" id="IPR014158">
    <property type="entry name" value="T4SS_VirB5"/>
</dbReference>
<feature type="signal peptide" evidence="2">
    <location>
        <begin position="1"/>
        <end position="23"/>
    </location>
</feature>
<dbReference type="InterPro" id="IPR023220">
    <property type="entry name" value="T4SS_VirB5-domain"/>
</dbReference>
<gene>
    <name evidence="3" type="ORF">BSZ36_18435</name>
</gene>
<evidence type="ECO:0000256" key="2">
    <source>
        <dbReference type="SAM" id="SignalP"/>
    </source>
</evidence>
<keyword evidence="4" id="KW-1185">Reference proteome</keyword>
<evidence type="ECO:0000256" key="1">
    <source>
        <dbReference type="SAM" id="MobiDB-lite"/>
    </source>
</evidence>
<dbReference type="Proteomes" id="UP000216446">
    <property type="component" value="Unassembled WGS sequence"/>
</dbReference>
<reference evidence="3 4" key="1">
    <citation type="submission" date="2016-11" db="EMBL/GenBank/DDBJ databases">
        <title>Study of marine rhodopsin-containing bacteria.</title>
        <authorList>
            <person name="Yoshizawa S."/>
            <person name="Kumagai Y."/>
            <person name="Kogure K."/>
        </authorList>
    </citation>
    <scope>NUCLEOTIDE SEQUENCE [LARGE SCALE GENOMIC DNA]</scope>
    <source>
        <strain evidence="3 4">SG-29</strain>
    </source>
</reference>
<evidence type="ECO:0000313" key="4">
    <source>
        <dbReference type="Proteomes" id="UP000216446"/>
    </source>
</evidence>